<feature type="region of interest" description="Disordered" evidence="2">
    <location>
        <begin position="162"/>
        <end position="188"/>
    </location>
</feature>
<dbReference type="InterPro" id="IPR051248">
    <property type="entry name" value="UPF0507/Ank_repeat_27"/>
</dbReference>
<dbReference type="EMBL" id="ML986494">
    <property type="protein sequence ID" value="KAF2276085.1"/>
    <property type="molecule type" value="Genomic_DNA"/>
</dbReference>
<dbReference type="GO" id="GO:0005770">
    <property type="term" value="C:late endosome"/>
    <property type="evidence" value="ECO:0007669"/>
    <property type="project" value="TreeGrafter"/>
</dbReference>
<feature type="compositionally biased region" description="Acidic residues" evidence="2">
    <location>
        <begin position="541"/>
        <end position="552"/>
    </location>
</feature>
<sequence>MPPILNPFLRAFFRSTLPSQCSPVHHHILLVPTTEVLLNGRDRDTNAAYSDLCSSEEFLASHVLRVPGGVGPNNHVKDGASFRENRGKAKQYSTANGRTVIVKDAFVYSNKGFKALNQAQLLNDIIFYPDTFDAQSWLIYFISRPLIGVYEVTAIVPAILPTKKNSKPSNEDRSSLTNGASSASPKKKEVKSFGELLNHFPMIARQMQPGLERLFKEFGKELEKPLPPTPSEGSERASRRSRRRSSLSSTESLAFSTHSSVSHGPTSFVSSLEMSREEEIMRTSLETAVTAAIDLFQMVDKQQLSLLGATTDLTGPIVERMIERYVTEQLHHTILFPRLCSIRHADDVDLERRMRDMVDVDISQVGVDVEGGGKGKRELAIRLSKGVDIFKKMGVADSPQEMLEILLAVQKHITMRDLSAETEGGVSTVKADGDPSSEKQDQFLAINADTLVSLLLIVVIRSSVRHLQARLSYMRHFIFIDDVESGEMGYALSTFEAVLSYLMRDSNSLRRCSRKNNRLWQAIKGGDIATMKSVLEPDGSLSDETDSEDGTDPEPRFRRTRFATSSEDDHSSVNGADSGNGEAAQDDFEPSLPRHRKVDGPLAHIFPFQRAPSPPPQKDFKAKKKVSMDIRSLSGSSAYSFRSRTTLDSHGSGYEGDTSIETLSKTRGSEGESLLMMAIEHRQDSALAYLLNLSAYYSWESVFDDSNNEGTTLMSAAVQLGDIKTTDTLLSYILDKFPDEAKIRTYFEKTDSKGRCMGHYLFHQPNLIDLVGQLVPWRLKDKNGQTPLFALCRSYDHDEYRTMVDKALVAATQAQNDGLPLHLDEHVDNKGNSLLHIINDPYIAMKLLYRCDSDANAANDKQFTPLMVASKYGRLELVKVFFQDARVDLSVRDHRGLTAVELAKDDEVRNRIDDLVLLTNEPGPDGRITSVVRSFFVEDGTVRLVVKSGAPNGKSSITITTCRRSVEDFESLARWLAQEHPASWLPSINNLASPFLIPPRPSRSILRDIQLRLDAFLKILLSHPTFSTHEMVWEFFLVPDIDPSMLAERSARKAELRAERVREEYVPLYDVREVELFIQHARESVRSLHHASRAVVRRSNKMRNTNSDLVDAVRLADIAVKSLKFLPEPHIQAMERYSKTLTQSEAAPLAGFYYSMQGISETITAILAALSRPSTLISAMSAAQKSVDRHNLSVRRSDRWPLGLLDDARNRVQKDALEKMGKSIEELDGLARELRYTQQVVASELASWQEQRVKMERKALKDLANKMVITERARLESMKRAVRELGLPRPRKPVATEGPSTVERPLDGGSALNATIEQSTVGKTVERSDRNVQVVSGNADAAGEGPLVSEPSQEP</sequence>
<dbReference type="SUPFAM" id="SSF48403">
    <property type="entry name" value="Ankyrin repeat"/>
    <property type="match status" value="1"/>
</dbReference>
<dbReference type="GO" id="GO:0097422">
    <property type="term" value="C:tubular endosome"/>
    <property type="evidence" value="ECO:0007669"/>
    <property type="project" value="TreeGrafter"/>
</dbReference>
<dbReference type="GO" id="GO:0005769">
    <property type="term" value="C:early endosome"/>
    <property type="evidence" value="ECO:0007669"/>
    <property type="project" value="TreeGrafter"/>
</dbReference>
<dbReference type="FunFam" id="1.25.40.20:FF:000443">
    <property type="entry name" value="Putative vps9 domain protein"/>
    <property type="match status" value="1"/>
</dbReference>
<evidence type="ECO:0000256" key="1">
    <source>
        <dbReference type="ARBA" id="ARBA00007428"/>
    </source>
</evidence>
<evidence type="ECO:0000259" key="3">
    <source>
        <dbReference type="PROSITE" id="PS51205"/>
    </source>
</evidence>
<dbReference type="GO" id="GO:0045022">
    <property type="term" value="P:early endosome to late endosome transport"/>
    <property type="evidence" value="ECO:0007669"/>
    <property type="project" value="TreeGrafter"/>
</dbReference>
<dbReference type="CDD" id="cd06093">
    <property type="entry name" value="PX_domain"/>
    <property type="match status" value="1"/>
</dbReference>
<dbReference type="GeneID" id="54549577"/>
<dbReference type="SMART" id="SM00248">
    <property type="entry name" value="ANK"/>
    <property type="match status" value="4"/>
</dbReference>
<reference evidence="4" key="1">
    <citation type="journal article" date="2020" name="Stud. Mycol.">
        <title>101 Dothideomycetes genomes: a test case for predicting lifestyles and emergence of pathogens.</title>
        <authorList>
            <person name="Haridas S."/>
            <person name="Albert R."/>
            <person name="Binder M."/>
            <person name="Bloem J."/>
            <person name="Labutti K."/>
            <person name="Salamov A."/>
            <person name="Andreopoulos B."/>
            <person name="Baker S."/>
            <person name="Barry K."/>
            <person name="Bills G."/>
            <person name="Bluhm B."/>
            <person name="Cannon C."/>
            <person name="Castanera R."/>
            <person name="Culley D."/>
            <person name="Daum C."/>
            <person name="Ezra D."/>
            <person name="Gonzalez J."/>
            <person name="Henrissat B."/>
            <person name="Kuo A."/>
            <person name="Liang C."/>
            <person name="Lipzen A."/>
            <person name="Lutzoni F."/>
            <person name="Magnuson J."/>
            <person name="Mondo S."/>
            <person name="Nolan M."/>
            <person name="Ohm R."/>
            <person name="Pangilinan J."/>
            <person name="Park H.-J."/>
            <person name="Ramirez L."/>
            <person name="Alfaro M."/>
            <person name="Sun H."/>
            <person name="Tritt A."/>
            <person name="Yoshinaga Y."/>
            <person name="Zwiers L.-H."/>
            <person name="Turgeon B."/>
            <person name="Goodwin S."/>
            <person name="Spatafora J."/>
            <person name="Crous P."/>
            <person name="Grigoriev I."/>
        </authorList>
    </citation>
    <scope>NUCLEOTIDE SEQUENCE</scope>
    <source>
        <strain evidence="4">CBS 379.55</strain>
    </source>
</reference>
<dbReference type="PANTHER" id="PTHR24170:SF1">
    <property type="entry name" value="DOMAIN PROTEIN, PUTATIVE (AFU_ORTHOLOGUE AFUA_1G09870)-RELATED"/>
    <property type="match status" value="1"/>
</dbReference>
<dbReference type="Pfam" id="PF13857">
    <property type="entry name" value="Ank_5"/>
    <property type="match status" value="1"/>
</dbReference>
<name>A0A6A6JIN6_WESOR</name>
<gene>
    <name evidence="4" type="ORF">EI97DRAFT_398723</name>
</gene>
<comment type="similarity">
    <text evidence="1">Belongs to the UPF0507 family.</text>
</comment>
<evidence type="ECO:0000256" key="2">
    <source>
        <dbReference type="SAM" id="MobiDB-lite"/>
    </source>
</evidence>
<dbReference type="GO" id="GO:0005085">
    <property type="term" value="F:guanyl-nucleotide exchange factor activity"/>
    <property type="evidence" value="ECO:0007669"/>
    <property type="project" value="TreeGrafter"/>
</dbReference>
<feature type="compositionally biased region" description="Polar residues" evidence="2">
    <location>
        <begin position="175"/>
        <end position="184"/>
    </location>
</feature>
<dbReference type="Gene3D" id="1.20.1050.80">
    <property type="entry name" value="VPS9 domain"/>
    <property type="match status" value="1"/>
</dbReference>
<feature type="domain" description="VPS9" evidence="3">
    <location>
        <begin position="344"/>
        <end position="511"/>
    </location>
</feature>
<keyword evidence="5" id="KW-1185">Reference proteome</keyword>
<evidence type="ECO:0000313" key="4">
    <source>
        <dbReference type="EMBL" id="KAF2276085.1"/>
    </source>
</evidence>
<evidence type="ECO:0000313" key="5">
    <source>
        <dbReference type="Proteomes" id="UP000800097"/>
    </source>
</evidence>
<accession>A0A6A6JIN6</accession>
<dbReference type="GO" id="GO:0005886">
    <property type="term" value="C:plasma membrane"/>
    <property type="evidence" value="ECO:0007669"/>
    <property type="project" value="TreeGrafter"/>
</dbReference>
<feature type="compositionally biased region" description="Polar residues" evidence="2">
    <location>
        <begin position="1312"/>
        <end position="1322"/>
    </location>
</feature>
<dbReference type="InterPro" id="IPR036770">
    <property type="entry name" value="Ankyrin_rpt-contain_sf"/>
</dbReference>
<dbReference type="PROSITE" id="PS51205">
    <property type="entry name" value="VPS9"/>
    <property type="match status" value="1"/>
</dbReference>
<dbReference type="InterPro" id="IPR037191">
    <property type="entry name" value="VPS9_dom_sf"/>
</dbReference>
<dbReference type="Gene3D" id="3.30.1520.10">
    <property type="entry name" value="Phox-like domain"/>
    <property type="match status" value="1"/>
</dbReference>
<dbReference type="GO" id="GO:0000149">
    <property type="term" value="F:SNARE binding"/>
    <property type="evidence" value="ECO:0007669"/>
    <property type="project" value="TreeGrafter"/>
</dbReference>
<dbReference type="GO" id="GO:0030133">
    <property type="term" value="C:transport vesicle"/>
    <property type="evidence" value="ECO:0007669"/>
    <property type="project" value="TreeGrafter"/>
</dbReference>
<dbReference type="Proteomes" id="UP000800097">
    <property type="component" value="Unassembled WGS sequence"/>
</dbReference>
<protein>
    <recommendedName>
        <fullName evidence="3">VPS9 domain-containing protein</fullName>
    </recommendedName>
</protein>
<dbReference type="RefSeq" id="XP_033653624.1">
    <property type="nucleotide sequence ID" value="XM_033796402.1"/>
</dbReference>
<proteinExistence type="inferred from homology"/>
<dbReference type="GO" id="GO:0035091">
    <property type="term" value="F:phosphatidylinositol binding"/>
    <property type="evidence" value="ECO:0007669"/>
    <property type="project" value="InterPro"/>
</dbReference>
<feature type="region of interest" description="Disordered" evidence="2">
    <location>
        <begin position="1288"/>
        <end position="1355"/>
    </location>
</feature>
<feature type="compositionally biased region" description="Polar residues" evidence="2">
    <location>
        <begin position="258"/>
        <end position="270"/>
    </location>
</feature>
<feature type="region of interest" description="Disordered" evidence="2">
    <location>
        <begin position="222"/>
        <end position="270"/>
    </location>
</feature>
<dbReference type="InterPro" id="IPR036871">
    <property type="entry name" value="PX_dom_sf"/>
</dbReference>
<dbReference type="PANTHER" id="PTHR24170">
    <property type="entry name" value="ANKYRIN REPEAT DOMAIN-CONTAINING PROTEIN 27"/>
    <property type="match status" value="1"/>
</dbReference>
<dbReference type="SUPFAM" id="SSF64268">
    <property type="entry name" value="PX domain"/>
    <property type="match status" value="1"/>
</dbReference>
<dbReference type="InterPro" id="IPR003123">
    <property type="entry name" value="VPS9"/>
</dbReference>
<dbReference type="Pfam" id="PF02204">
    <property type="entry name" value="VPS9"/>
    <property type="match status" value="1"/>
</dbReference>
<dbReference type="SUPFAM" id="SSF109993">
    <property type="entry name" value="VPS9 domain"/>
    <property type="match status" value="1"/>
</dbReference>
<dbReference type="Gene3D" id="1.25.40.20">
    <property type="entry name" value="Ankyrin repeat-containing domain"/>
    <property type="match status" value="1"/>
</dbReference>
<dbReference type="InterPro" id="IPR002110">
    <property type="entry name" value="Ankyrin_rpt"/>
</dbReference>
<feature type="compositionally biased region" description="Low complexity" evidence="2">
    <location>
        <begin position="246"/>
        <end position="257"/>
    </location>
</feature>
<dbReference type="OrthoDB" id="7464126at2759"/>
<feature type="region of interest" description="Disordered" evidence="2">
    <location>
        <begin position="537"/>
        <end position="626"/>
    </location>
</feature>
<organism evidence="4 5">
    <name type="scientific">Westerdykella ornata</name>
    <dbReference type="NCBI Taxonomy" id="318751"/>
    <lineage>
        <taxon>Eukaryota</taxon>
        <taxon>Fungi</taxon>
        <taxon>Dikarya</taxon>
        <taxon>Ascomycota</taxon>
        <taxon>Pezizomycotina</taxon>
        <taxon>Dothideomycetes</taxon>
        <taxon>Pleosporomycetidae</taxon>
        <taxon>Pleosporales</taxon>
        <taxon>Sporormiaceae</taxon>
        <taxon>Westerdykella</taxon>
    </lineage>
</organism>